<dbReference type="Gene3D" id="2.180.10.10">
    <property type="entry name" value="RHS repeat-associated core"/>
    <property type="match status" value="1"/>
</dbReference>
<evidence type="ECO:0000313" key="2">
    <source>
        <dbReference type="Proteomes" id="UP000564677"/>
    </source>
</evidence>
<dbReference type="AlphaFoldDB" id="A0A7X5ZUM7"/>
<sequence>MSSWQYQTGTQTISSQSASYDALGRLTYWSALATATLPAASTSYGYDANSNIRRSVATFRTLDQYGAPGPAGTQDYWYRYDAMNRVVTAKGILSGGAIARGSQGVDIYYDVAGQRTQTVTQFTGWATTSVVRAPVLGTAYVIDAGLTGNKASLGRGRRSTPKP</sequence>
<name>A0A7X5ZUM7_9SPHN</name>
<dbReference type="Proteomes" id="UP000564677">
    <property type="component" value="Unassembled WGS sequence"/>
</dbReference>
<organism evidence="1 2">
    <name type="scientific">Sphingomonas leidyi</name>
    <dbReference type="NCBI Taxonomy" id="68569"/>
    <lineage>
        <taxon>Bacteria</taxon>
        <taxon>Pseudomonadati</taxon>
        <taxon>Pseudomonadota</taxon>
        <taxon>Alphaproteobacteria</taxon>
        <taxon>Sphingomonadales</taxon>
        <taxon>Sphingomonadaceae</taxon>
        <taxon>Sphingomonas</taxon>
    </lineage>
</organism>
<comment type="caution">
    <text evidence="1">The sequence shown here is derived from an EMBL/GenBank/DDBJ whole genome shotgun (WGS) entry which is preliminary data.</text>
</comment>
<keyword evidence="2" id="KW-1185">Reference proteome</keyword>
<evidence type="ECO:0000313" key="1">
    <source>
        <dbReference type="EMBL" id="NIJ64200.1"/>
    </source>
</evidence>
<dbReference type="EMBL" id="JAASQV010000001">
    <property type="protein sequence ID" value="NIJ64200.1"/>
    <property type="molecule type" value="Genomic_DNA"/>
</dbReference>
<proteinExistence type="predicted"/>
<accession>A0A7X5ZUM7</accession>
<reference evidence="1 2" key="1">
    <citation type="submission" date="2020-03" db="EMBL/GenBank/DDBJ databases">
        <title>Genomic Encyclopedia of Type Strains, Phase IV (KMG-IV): sequencing the most valuable type-strain genomes for metagenomic binning, comparative biology and taxonomic classification.</title>
        <authorList>
            <person name="Goeker M."/>
        </authorList>
    </citation>
    <scope>NUCLEOTIDE SEQUENCE [LARGE SCALE GENOMIC DNA]</scope>
    <source>
        <strain evidence="1 2">DSM 4733</strain>
    </source>
</reference>
<evidence type="ECO:0008006" key="3">
    <source>
        <dbReference type="Google" id="ProtNLM"/>
    </source>
</evidence>
<dbReference type="RefSeq" id="WP_167298587.1">
    <property type="nucleotide sequence ID" value="NZ_JAASQV010000001.1"/>
</dbReference>
<gene>
    <name evidence="1" type="ORF">FHR20_001131</name>
</gene>
<protein>
    <recommendedName>
        <fullName evidence="3">RHS repeat protein</fullName>
    </recommendedName>
</protein>